<protein>
    <submittedName>
        <fullName evidence="1">Uncharacterized protein</fullName>
    </submittedName>
</protein>
<name>A0A6V6YLU2_9FLAO</name>
<dbReference type="RefSeq" id="WP_031457450.1">
    <property type="nucleotide sequence ID" value="NZ_CAIJDO010000036.1"/>
</dbReference>
<accession>A0A6V6YLU2</accession>
<reference evidence="1 2" key="1">
    <citation type="submission" date="2020-06" db="EMBL/GenBank/DDBJ databases">
        <authorList>
            <person name="Criscuolo A."/>
        </authorList>
    </citation>
    <scope>NUCLEOTIDE SEQUENCE [LARGE SCALE GENOMIC DNA]</scope>
    <source>
        <strain evidence="2">CIP 110025</strain>
    </source>
</reference>
<gene>
    <name evidence="1" type="ORF">FLACHUCJ7_00014</name>
</gene>
<dbReference type="AlphaFoldDB" id="A0A6V6YLU2"/>
<organism evidence="1 2">
    <name type="scientific">Flavobacterium chungangense</name>
    <dbReference type="NCBI Taxonomy" id="554283"/>
    <lineage>
        <taxon>Bacteria</taxon>
        <taxon>Pseudomonadati</taxon>
        <taxon>Bacteroidota</taxon>
        <taxon>Flavobacteriia</taxon>
        <taxon>Flavobacteriales</taxon>
        <taxon>Flavobacteriaceae</taxon>
        <taxon>Flavobacterium</taxon>
    </lineage>
</organism>
<evidence type="ECO:0000313" key="2">
    <source>
        <dbReference type="Proteomes" id="UP000556700"/>
    </source>
</evidence>
<comment type="caution">
    <text evidence="1">The sequence shown here is derived from an EMBL/GenBank/DDBJ whole genome shotgun (WGS) entry which is preliminary data.</text>
</comment>
<proteinExistence type="predicted"/>
<dbReference type="EMBL" id="CAIJDO010000036">
    <property type="protein sequence ID" value="CAD0000395.1"/>
    <property type="molecule type" value="Genomic_DNA"/>
</dbReference>
<dbReference type="Proteomes" id="UP000556700">
    <property type="component" value="Unassembled WGS sequence"/>
</dbReference>
<keyword evidence="2" id="KW-1185">Reference proteome</keyword>
<evidence type="ECO:0000313" key="1">
    <source>
        <dbReference type="EMBL" id="CAD0000395.1"/>
    </source>
</evidence>
<sequence>MNKQLIADLAPFIENYDKTKQPLGQVFRQNNTITITEKELFIEAFKAWKAYQASADGLELNLLISESNLLGIQQKLKSIFDNKVFDSLKKLLDITGLDAGSFSIGLNIEAELVFGFTATIGLAIGVGINKGVSSSEFISVELTEGIDEGVLLGVHFGLWSNAPADLGGFSLATEVELGFASEIATKIVYAKRGSNKTLGVTAEIGAREENGVNEQESYTIVLDSQYLEGFSRTYQPVKNNLLIIESIKCIHPKNDGGGNENEIYFTFKADETITPYRYPTYDYMSVKEGYTWNCGRSIWFDNTIEIKLYDDDGNGLNGSDEITKNPIKINISDFVSINSSKIYIIDYKDGLDHIEYEITTTLIASNVNHK</sequence>